<reference evidence="2 3" key="1">
    <citation type="submission" date="2019-03" db="EMBL/GenBank/DDBJ databases">
        <title>Genomic Encyclopedia of Type Strains, Phase IV (KMG-IV): sequencing the most valuable type-strain genomes for metagenomic binning, comparative biology and taxonomic classification.</title>
        <authorList>
            <person name="Goeker M."/>
        </authorList>
    </citation>
    <scope>NUCLEOTIDE SEQUENCE [LARGE SCALE GENOMIC DNA]</scope>
    <source>
        <strain evidence="2 3">DSM 16998</strain>
    </source>
</reference>
<dbReference type="PANTHER" id="PTHR47191:SF2">
    <property type="entry name" value="OS05G0170800 PROTEIN"/>
    <property type="match status" value="1"/>
</dbReference>
<dbReference type="FunCoup" id="A0A4V3CSW5">
    <property type="interactions" value="13"/>
</dbReference>
<keyword evidence="3" id="KW-1185">Reference proteome</keyword>
<feature type="domain" description="ApaG" evidence="1">
    <location>
        <begin position="1"/>
        <end position="124"/>
    </location>
</feature>
<dbReference type="SUPFAM" id="SSF110069">
    <property type="entry name" value="ApaG-like"/>
    <property type="match status" value="1"/>
</dbReference>
<evidence type="ECO:0000313" key="2">
    <source>
        <dbReference type="EMBL" id="TDP62447.1"/>
    </source>
</evidence>
<proteinExistence type="predicted"/>
<protein>
    <submittedName>
        <fullName evidence="2">ApaG protein</fullName>
    </submittedName>
</protein>
<evidence type="ECO:0000313" key="3">
    <source>
        <dbReference type="Proteomes" id="UP000295361"/>
    </source>
</evidence>
<dbReference type="Pfam" id="PF04379">
    <property type="entry name" value="DUF525"/>
    <property type="match status" value="1"/>
</dbReference>
<accession>A0A4V3CSW5</accession>
<dbReference type="PANTHER" id="PTHR47191">
    <property type="entry name" value="OS05G0170800 PROTEIN"/>
    <property type="match status" value="1"/>
</dbReference>
<dbReference type="InterPro" id="IPR050718">
    <property type="entry name" value="ApaG-like"/>
</dbReference>
<gene>
    <name evidence="2" type="ORF">DES47_10725</name>
</gene>
<dbReference type="EMBL" id="SNXS01000007">
    <property type="protein sequence ID" value="TDP62447.1"/>
    <property type="molecule type" value="Genomic_DNA"/>
</dbReference>
<dbReference type="PROSITE" id="PS51087">
    <property type="entry name" value="APAG"/>
    <property type="match status" value="1"/>
</dbReference>
<dbReference type="Gene3D" id="2.60.40.1470">
    <property type="entry name" value="ApaG domain"/>
    <property type="match status" value="1"/>
</dbReference>
<dbReference type="AlphaFoldDB" id="A0A4V3CSW5"/>
<dbReference type="OrthoDB" id="9795226at2"/>
<dbReference type="InParanoid" id="A0A4V3CSW5"/>
<comment type="caution">
    <text evidence="2">The sequence shown here is derived from an EMBL/GenBank/DDBJ whole genome shotgun (WGS) entry which is preliminary data.</text>
</comment>
<sequence length="124" mass="13635">MANPQFTCTVTVQPLPEQTDAGKGLHAFAYTINIKNSGDITAQLIARRWTITDARGHVDEVRGLAVVGHQPVLQPGQEFEYTSWAQLRTPQGTMQGSFLCVTELGEVFDTPVHEFLLADTSVLH</sequence>
<dbReference type="Proteomes" id="UP000295361">
    <property type="component" value="Unassembled WGS sequence"/>
</dbReference>
<dbReference type="InterPro" id="IPR007474">
    <property type="entry name" value="ApaG_domain"/>
</dbReference>
<dbReference type="NCBIfam" id="NF003967">
    <property type="entry name" value="PRK05461.1"/>
    <property type="match status" value="1"/>
</dbReference>
<dbReference type="RefSeq" id="WP_133702921.1">
    <property type="nucleotide sequence ID" value="NZ_SNXS01000007.1"/>
</dbReference>
<dbReference type="InterPro" id="IPR036767">
    <property type="entry name" value="ApaG_sf"/>
</dbReference>
<name>A0A4V3CSW5_9BURK</name>
<evidence type="ECO:0000259" key="1">
    <source>
        <dbReference type="PROSITE" id="PS51087"/>
    </source>
</evidence>
<organism evidence="2 3">
    <name type="scientific">Roseateles toxinivorans</name>
    <dbReference type="NCBI Taxonomy" id="270368"/>
    <lineage>
        <taxon>Bacteria</taxon>
        <taxon>Pseudomonadati</taxon>
        <taxon>Pseudomonadota</taxon>
        <taxon>Betaproteobacteria</taxon>
        <taxon>Burkholderiales</taxon>
        <taxon>Sphaerotilaceae</taxon>
        <taxon>Roseateles</taxon>
    </lineage>
</organism>